<evidence type="ECO:0000313" key="1">
    <source>
        <dbReference type="EMBL" id="KAK8755095.1"/>
    </source>
</evidence>
<accession>A0AAQ4CY05</accession>
<gene>
    <name evidence="1" type="ORF">V5799_002204</name>
</gene>
<dbReference type="EMBL" id="JARKHS020036735">
    <property type="protein sequence ID" value="KAK8755095.1"/>
    <property type="molecule type" value="Genomic_DNA"/>
</dbReference>
<comment type="caution">
    <text evidence="1">The sequence shown here is derived from an EMBL/GenBank/DDBJ whole genome shotgun (WGS) entry which is preliminary data.</text>
</comment>
<protein>
    <submittedName>
        <fullName evidence="1">Uncharacterized protein</fullName>
    </submittedName>
</protein>
<proteinExistence type="predicted"/>
<reference evidence="1 2" key="1">
    <citation type="journal article" date="2023" name="Arcadia Sci">
        <title>De novo assembly of a long-read Amblyomma americanum tick genome.</title>
        <authorList>
            <person name="Chou S."/>
            <person name="Poskanzer K.E."/>
            <person name="Rollins M."/>
            <person name="Thuy-Boun P.S."/>
        </authorList>
    </citation>
    <scope>NUCLEOTIDE SEQUENCE [LARGE SCALE GENOMIC DNA]</scope>
    <source>
        <strain evidence="1">F_SG_1</strain>
        <tissue evidence="1">Salivary glands</tissue>
    </source>
</reference>
<keyword evidence="2" id="KW-1185">Reference proteome</keyword>
<sequence length="122" mass="13332">MCYFELCRYHTFSSESALAKGACCWALRRRLLTARRERSVNTHWAALASWSAPTALCVSGGAHQAYCSPPALGGACLFLRTGGEVTELEDISHLKAHKQDTPAGPYAHPFRAQDLQLLRGGI</sequence>
<dbReference type="Proteomes" id="UP001321473">
    <property type="component" value="Unassembled WGS sequence"/>
</dbReference>
<evidence type="ECO:0000313" key="2">
    <source>
        <dbReference type="Proteomes" id="UP001321473"/>
    </source>
</evidence>
<dbReference type="AlphaFoldDB" id="A0AAQ4CY05"/>
<organism evidence="1 2">
    <name type="scientific">Amblyomma americanum</name>
    <name type="common">Lone star tick</name>
    <dbReference type="NCBI Taxonomy" id="6943"/>
    <lineage>
        <taxon>Eukaryota</taxon>
        <taxon>Metazoa</taxon>
        <taxon>Ecdysozoa</taxon>
        <taxon>Arthropoda</taxon>
        <taxon>Chelicerata</taxon>
        <taxon>Arachnida</taxon>
        <taxon>Acari</taxon>
        <taxon>Parasitiformes</taxon>
        <taxon>Ixodida</taxon>
        <taxon>Ixodoidea</taxon>
        <taxon>Ixodidae</taxon>
        <taxon>Amblyomminae</taxon>
        <taxon>Amblyomma</taxon>
    </lineage>
</organism>
<name>A0AAQ4CY05_AMBAM</name>